<dbReference type="SMART" id="SM00282">
    <property type="entry name" value="LamG"/>
    <property type="match status" value="1"/>
</dbReference>
<dbReference type="EMBL" id="NEDP02005224">
    <property type="protein sequence ID" value="OWF42735.1"/>
    <property type="molecule type" value="Genomic_DNA"/>
</dbReference>
<feature type="transmembrane region" description="Helical" evidence="8">
    <location>
        <begin position="9"/>
        <end position="26"/>
    </location>
</feature>
<feature type="disulfide bond" evidence="7">
    <location>
        <begin position="527"/>
        <end position="537"/>
    </location>
</feature>
<dbReference type="CDD" id="cd00054">
    <property type="entry name" value="EGF_CA"/>
    <property type="match status" value="5"/>
</dbReference>
<evidence type="ECO:0000259" key="10">
    <source>
        <dbReference type="PROSITE" id="PS50184"/>
    </source>
</evidence>
<evidence type="ECO:0000256" key="3">
    <source>
        <dbReference type="ARBA" id="ARBA00022737"/>
    </source>
</evidence>
<feature type="domain" description="EGF-like" evidence="9">
    <location>
        <begin position="438"/>
        <end position="483"/>
    </location>
</feature>
<dbReference type="AlphaFoldDB" id="A0A210Q1Z5"/>
<dbReference type="GO" id="GO:0005509">
    <property type="term" value="F:calcium ion binding"/>
    <property type="evidence" value="ECO:0007669"/>
    <property type="project" value="InterPro"/>
</dbReference>
<dbReference type="Gene3D" id="2.10.70.10">
    <property type="entry name" value="Complement Module, domain 1"/>
    <property type="match status" value="2"/>
</dbReference>
<dbReference type="Pfam" id="PF13385">
    <property type="entry name" value="Laminin_G_3"/>
    <property type="match status" value="1"/>
</dbReference>
<gene>
    <name evidence="11" type="ORF">KP79_PYT07232</name>
</gene>
<feature type="domain" description="VWFC" evidence="10">
    <location>
        <begin position="700"/>
        <end position="758"/>
    </location>
</feature>
<dbReference type="InterPro" id="IPR018097">
    <property type="entry name" value="EGF_Ca-bd_CS"/>
</dbReference>
<dbReference type="GO" id="GO:0005615">
    <property type="term" value="C:extracellular space"/>
    <property type="evidence" value="ECO:0007669"/>
    <property type="project" value="TreeGrafter"/>
</dbReference>
<dbReference type="PROSITE" id="PS01187">
    <property type="entry name" value="EGF_CA"/>
    <property type="match status" value="3"/>
</dbReference>
<dbReference type="InterPro" id="IPR049883">
    <property type="entry name" value="NOTCH1_EGF-like"/>
</dbReference>
<keyword evidence="2" id="KW-0732">Signal</keyword>
<dbReference type="InterPro" id="IPR048287">
    <property type="entry name" value="TSPN-like_N"/>
</dbReference>
<dbReference type="InterPro" id="IPR013320">
    <property type="entry name" value="ConA-like_dom_sf"/>
</dbReference>
<dbReference type="SMART" id="SM00210">
    <property type="entry name" value="TSPN"/>
    <property type="match status" value="1"/>
</dbReference>
<dbReference type="PANTHER" id="PTHR24042">
    <property type="entry name" value="NEL HOMOLOG"/>
    <property type="match status" value="1"/>
</dbReference>
<dbReference type="GO" id="GO:0008201">
    <property type="term" value="F:heparin binding"/>
    <property type="evidence" value="ECO:0007669"/>
    <property type="project" value="TreeGrafter"/>
</dbReference>
<dbReference type="Gene3D" id="6.20.200.20">
    <property type="match status" value="2"/>
</dbReference>
<dbReference type="PANTHER" id="PTHR24042:SF5">
    <property type="entry name" value="EGF-LIKE CALCIUM-BINDING DOMAIN-CONTAINING PROTEIN"/>
    <property type="match status" value="1"/>
</dbReference>
<proteinExistence type="predicted"/>
<keyword evidence="6" id="KW-0325">Glycoprotein</keyword>
<dbReference type="SUPFAM" id="SSF49899">
    <property type="entry name" value="Concanavalin A-like lectins/glucanases"/>
    <property type="match status" value="1"/>
</dbReference>
<dbReference type="InterPro" id="IPR009030">
    <property type="entry name" value="Growth_fac_rcpt_cys_sf"/>
</dbReference>
<keyword evidence="5 7" id="KW-1015">Disulfide bond</keyword>
<feature type="domain" description="VWFC" evidence="10">
    <location>
        <begin position="276"/>
        <end position="333"/>
    </location>
</feature>
<dbReference type="SMART" id="SM00181">
    <property type="entry name" value="EGF"/>
    <property type="match status" value="6"/>
</dbReference>
<comment type="caution">
    <text evidence="7">Lacks conserved residue(s) required for the propagation of feature annotation.</text>
</comment>
<keyword evidence="8" id="KW-0812">Transmembrane</keyword>
<keyword evidence="4" id="KW-0106">Calcium</keyword>
<evidence type="ECO:0000256" key="8">
    <source>
        <dbReference type="SAM" id="Phobius"/>
    </source>
</evidence>
<feature type="domain" description="EGF-like" evidence="9">
    <location>
        <begin position="604"/>
        <end position="645"/>
    </location>
</feature>
<evidence type="ECO:0000259" key="9">
    <source>
        <dbReference type="PROSITE" id="PS50026"/>
    </source>
</evidence>
<keyword evidence="8" id="KW-0472">Membrane</keyword>
<dbReference type="InterPro" id="IPR001007">
    <property type="entry name" value="VWF_dom"/>
</dbReference>
<evidence type="ECO:0000313" key="12">
    <source>
        <dbReference type="Proteomes" id="UP000242188"/>
    </source>
</evidence>
<feature type="domain" description="EGF-like" evidence="9">
    <location>
        <begin position="557"/>
        <end position="595"/>
    </location>
</feature>
<evidence type="ECO:0000256" key="4">
    <source>
        <dbReference type="ARBA" id="ARBA00022837"/>
    </source>
</evidence>
<dbReference type="Pfam" id="PF00093">
    <property type="entry name" value="VWC"/>
    <property type="match status" value="3"/>
</dbReference>
<dbReference type="SMART" id="SM00214">
    <property type="entry name" value="VWC"/>
    <property type="match status" value="4"/>
</dbReference>
<keyword evidence="8" id="KW-1133">Transmembrane helix</keyword>
<dbReference type="FunFam" id="2.10.25.10:FF:000038">
    <property type="entry name" value="Fibrillin 2"/>
    <property type="match status" value="1"/>
</dbReference>
<dbReference type="InterPro" id="IPR051586">
    <property type="entry name" value="PKC-binding_NELL"/>
</dbReference>
<comment type="caution">
    <text evidence="11">The sequence shown here is derived from an EMBL/GenBank/DDBJ whole genome shotgun (WGS) entry which is preliminary data.</text>
</comment>
<evidence type="ECO:0000313" key="11">
    <source>
        <dbReference type="EMBL" id="OWF42735.1"/>
    </source>
</evidence>
<dbReference type="SMART" id="SM00179">
    <property type="entry name" value="EGF_CA"/>
    <property type="match status" value="5"/>
</dbReference>
<dbReference type="Gene3D" id="2.60.120.200">
    <property type="match status" value="1"/>
</dbReference>
<name>A0A210Q1Z5_MIZYE</name>
<feature type="disulfide bond" evidence="7">
    <location>
        <begin position="545"/>
        <end position="554"/>
    </location>
</feature>
<dbReference type="OrthoDB" id="6516201at2759"/>
<accession>A0A210Q1Z5</accession>
<dbReference type="SMART" id="SM00215">
    <property type="entry name" value="VWC_out"/>
    <property type="match status" value="2"/>
</dbReference>
<evidence type="ECO:0000256" key="7">
    <source>
        <dbReference type="PROSITE-ProRule" id="PRU00076"/>
    </source>
</evidence>
<feature type="domain" description="EGF-like" evidence="9">
    <location>
        <begin position="525"/>
        <end position="555"/>
    </location>
</feature>
<keyword evidence="11" id="KW-0808">Transferase</keyword>
<dbReference type="Pfam" id="PF12947">
    <property type="entry name" value="EGF_3"/>
    <property type="match status" value="2"/>
</dbReference>
<dbReference type="PROSITE" id="PS00022">
    <property type="entry name" value="EGF_1"/>
    <property type="match status" value="1"/>
</dbReference>
<dbReference type="PROSITE" id="PS50184">
    <property type="entry name" value="VWFC_2"/>
    <property type="match status" value="3"/>
</dbReference>
<keyword evidence="3" id="KW-0677">Repeat</keyword>
<dbReference type="InterPro" id="IPR000152">
    <property type="entry name" value="EGF-type_Asp/Asn_hydroxyl_site"/>
</dbReference>
<feature type="domain" description="EGF-like" evidence="9">
    <location>
        <begin position="484"/>
        <end position="524"/>
    </location>
</feature>
<keyword evidence="11" id="KW-0418">Kinase</keyword>
<dbReference type="SUPFAM" id="SSF57603">
    <property type="entry name" value="FnI-like domain"/>
    <property type="match status" value="3"/>
</dbReference>
<dbReference type="SUPFAM" id="SSF57196">
    <property type="entry name" value="EGF/Laminin"/>
    <property type="match status" value="2"/>
</dbReference>
<dbReference type="PROSITE" id="PS00010">
    <property type="entry name" value="ASX_HYDROXYL"/>
    <property type="match status" value="5"/>
</dbReference>
<dbReference type="InterPro" id="IPR001791">
    <property type="entry name" value="Laminin_G"/>
</dbReference>
<evidence type="ECO:0000256" key="5">
    <source>
        <dbReference type="ARBA" id="ARBA00023157"/>
    </source>
</evidence>
<dbReference type="Pfam" id="PF07645">
    <property type="entry name" value="EGF_CA"/>
    <property type="match status" value="3"/>
</dbReference>
<dbReference type="CDD" id="cd00110">
    <property type="entry name" value="LamG"/>
    <property type="match status" value="1"/>
</dbReference>
<dbReference type="PROSITE" id="PS01186">
    <property type="entry name" value="EGF_2"/>
    <property type="match status" value="3"/>
</dbReference>
<dbReference type="PROSITE" id="PS50026">
    <property type="entry name" value="EGF_3"/>
    <property type="match status" value="6"/>
</dbReference>
<feature type="domain" description="EGF-like" evidence="9">
    <location>
        <begin position="398"/>
        <end position="437"/>
    </location>
</feature>
<keyword evidence="1 7" id="KW-0245">EGF-like domain</keyword>
<sequence length="823" mass="91252">MGPSRYDNIAHILVLLFGLIIYGVSLDLKSRHVLDLLQFLNTTANSGRFTVVASNGDNTSAILLEDPSRNLALPNTVLREAFHILRENSEVTFLATVKQEVGDAGSIIAFSSDVIRFLEIESSGRRDEIRFHYTHDQQTLVETFPYRLADNQWHKLALSLSGTHVKLFVDCNRIYERVIKTVDRSSSAGTLKLYVGQRNGQHALFRGALQDVKIVTQAHGYLLQCPQQDTACPTCAQYQALEQQVKNMYSLYQNLSLKLLRAEEKIFGLEQCECLKSCSQNGTLRKEGEVWQLDQCTVCRCANGTVECQKVDCPPVRCENPIYRDGECCPICLTNCFYSGKYYDHGQSINPRMCVTCTCDDGRMACTKVDPETNCEVLNCPVEKQLHIKDECCPVCEGTDFCSKGHECHENAVCVNMATRYGCQCKIGFTGDGHHCEDIDECQVKGGKRGHHCNGNTKCINTIGSYTCKCPSGETPADPYKCEEQDECSSGTHSCDTNADCVDTSGSYTCHCRHGYTGDGYTCSPVCDGSCLNGGACIAPSVCECRHGYIGMNCELDIDECAIEISACSKNSICVDTPGWYHCDCIEGFHSSWPDNRYGSLCMDINECAGEGNGHTCHPSTKCHNLEGSYECRCQPGMPCIKQCRDKDSYHDDGSIWTPSNDKCMECTCKVGITTCHKRECDCSNPHTDYECCLHCDKTSQCRHQEVPLMFDNGERWIYQCQTCECLEGEIDCWPLQCPKITCHTTVLEPGDCCPRCVEDNPCASQAYVTGGADNSATTCLYKGHAYTHGDTWALGAKPCSTCECRVGHICCLYNQNCTAIPD</sequence>
<reference evidence="11 12" key="1">
    <citation type="journal article" date="2017" name="Nat. Ecol. Evol.">
        <title>Scallop genome provides insights into evolution of bilaterian karyotype and development.</title>
        <authorList>
            <person name="Wang S."/>
            <person name="Zhang J."/>
            <person name="Jiao W."/>
            <person name="Li J."/>
            <person name="Xun X."/>
            <person name="Sun Y."/>
            <person name="Guo X."/>
            <person name="Huan P."/>
            <person name="Dong B."/>
            <person name="Zhang L."/>
            <person name="Hu X."/>
            <person name="Sun X."/>
            <person name="Wang J."/>
            <person name="Zhao C."/>
            <person name="Wang Y."/>
            <person name="Wang D."/>
            <person name="Huang X."/>
            <person name="Wang R."/>
            <person name="Lv J."/>
            <person name="Li Y."/>
            <person name="Zhang Z."/>
            <person name="Liu B."/>
            <person name="Lu W."/>
            <person name="Hui Y."/>
            <person name="Liang J."/>
            <person name="Zhou Z."/>
            <person name="Hou R."/>
            <person name="Li X."/>
            <person name="Liu Y."/>
            <person name="Li H."/>
            <person name="Ning X."/>
            <person name="Lin Y."/>
            <person name="Zhao L."/>
            <person name="Xing Q."/>
            <person name="Dou J."/>
            <person name="Li Y."/>
            <person name="Mao J."/>
            <person name="Guo H."/>
            <person name="Dou H."/>
            <person name="Li T."/>
            <person name="Mu C."/>
            <person name="Jiang W."/>
            <person name="Fu Q."/>
            <person name="Fu X."/>
            <person name="Miao Y."/>
            <person name="Liu J."/>
            <person name="Yu Q."/>
            <person name="Li R."/>
            <person name="Liao H."/>
            <person name="Li X."/>
            <person name="Kong Y."/>
            <person name="Jiang Z."/>
            <person name="Chourrout D."/>
            <person name="Li R."/>
            <person name="Bao Z."/>
        </authorList>
    </citation>
    <scope>NUCLEOTIDE SEQUENCE [LARGE SCALE GENOMIC DNA]</scope>
    <source>
        <strain evidence="11 12">PY_sf001</strain>
    </source>
</reference>
<dbReference type="FunFam" id="2.10.25.10:FF:000002">
    <property type="entry name" value="Latent-transforming growth factor beta-binding protein 3"/>
    <property type="match status" value="1"/>
</dbReference>
<organism evidence="11 12">
    <name type="scientific">Mizuhopecten yessoensis</name>
    <name type="common">Japanese scallop</name>
    <name type="synonym">Patinopecten yessoensis</name>
    <dbReference type="NCBI Taxonomy" id="6573"/>
    <lineage>
        <taxon>Eukaryota</taxon>
        <taxon>Metazoa</taxon>
        <taxon>Spiralia</taxon>
        <taxon>Lophotrochozoa</taxon>
        <taxon>Mollusca</taxon>
        <taxon>Bivalvia</taxon>
        <taxon>Autobranchia</taxon>
        <taxon>Pteriomorphia</taxon>
        <taxon>Pectinida</taxon>
        <taxon>Pectinoidea</taxon>
        <taxon>Pectinidae</taxon>
        <taxon>Mizuhopecten</taxon>
    </lineage>
</organism>
<keyword evidence="12" id="KW-1185">Reference proteome</keyword>
<dbReference type="GO" id="GO:0016301">
    <property type="term" value="F:kinase activity"/>
    <property type="evidence" value="ECO:0007669"/>
    <property type="project" value="UniProtKB-KW"/>
</dbReference>
<protein>
    <submittedName>
        <fullName evidence="11">Protein kinase C-binding protein NELL1</fullName>
    </submittedName>
</protein>
<evidence type="ECO:0000256" key="6">
    <source>
        <dbReference type="ARBA" id="ARBA00023180"/>
    </source>
</evidence>
<dbReference type="PROSITE" id="PS01208">
    <property type="entry name" value="VWFC_1"/>
    <property type="match status" value="2"/>
</dbReference>
<evidence type="ECO:0000256" key="1">
    <source>
        <dbReference type="ARBA" id="ARBA00022536"/>
    </source>
</evidence>
<dbReference type="InterPro" id="IPR001881">
    <property type="entry name" value="EGF-like_Ca-bd_dom"/>
</dbReference>
<evidence type="ECO:0000256" key="2">
    <source>
        <dbReference type="ARBA" id="ARBA00022729"/>
    </source>
</evidence>
<feature type="domain" description="VWFC" evidence="10">
    <location>
        <begin position="334"/>
        <end position="397"/>
    </location>
</feature>
<dbReference type="STRING" id="6573.A0A210Q1Z5"/>
<dbReference type="InterPro" id="IPR000742">
    <property type="entry name" value="EGF"/>
</dbReference>
<dbReference type="Gene3D" id="2.10.25.10">
    <property type="entry name" value="Laminin"/>
    <property type="match status" value="6"/>
</dbReference>
<dbReference type="SUPFAM" id="SSF57184">
    <property type="entry name" value="Growth factor receptor domain"/>
    <property type="match status" value="1"/>
</dbReference>
<dbReference type="InterPro" id="IPR024731">
    <property type="entry name" value="NELL2-like_EGF"/>
</dbReference>
<dbReference type="Proteomes" id="UP000242188">
    <property type="component" value="Unassembled WGS sequence"/>
</dbReference>